<dbReference type="Gene3D" id="2.60.40.10">
    <property type="entry name" value="Immunoglobulins"/>
    <property type="match status" value="1"/>
</dbReference>
<dbReference type="InterPro" id="IPR014438">
    <property type="entry name" value="Glucan_biosyn_MdoG/MdoD"/>
</dbReference>
<name>A0AAW7XJY2_9GAMM</name>
<keyword evidence="4 6" id="KW-0732">Signal</keyword>
<dbReference type="Pfam" id="PF04349">
    <property type="entry name" value="MdoG"/>
    <property type="match status" value="1"/>
</dbReference>
<organism evidence="8 9">
    <name type="scientific">Neptunomonas phycophila</name>
    <dbReference type="NCBI Taxonomy" id="1572645"/>
    <lineage>
        <taxon>Bacteria</taxon>
        <taxon>Pseudomonadati</taxon>
        <taxon>Pseudomonadota</taxon>
        <taxon>Gammaproteobacteria</taxon>
        <taxon>Oceanospirillales</taxon>
        <taxon>Oceanospirillaceae</taxon>
        <taxon>Neptunomonas</taxon>
    </lineage>
</organism>
<dbReference type="InterPro" id="IPR014756">
    <property type="entry name" value="Ig_E-set"/>
</dbReference>
<feature type="chain" id="PRO_5043068208" description="Glucans biosynthesis protein G" evidence="6">
    <location>
        <begin position="25"/>
        <end position="532"/>
    </location>
</feature>
<dbReference type="Gene3D" id="2.70.98.10">
    <property type="match status" value="1"/>
</dbReference>
<dbReference type="PANTHER" id="PTHR30504">
    <property type="entry name" value="GLUCANS BIOSYNTHESIS PROTEIN"/>
    <property type="match status" value="1"/>
</dbReference>
<evidence type="ECO:0000313" key="8">
    <source>
        <dbReference type="EMBL" id="MDO6453369.1"/>
    </source>
</evidence>
<evidence type="ECO:0000256" key="5">
    <source>
        <dbReference type="ARBA" id="ARBA00022764"/>
    </source>
</evidence>
<dbReference type="GO" id="GO:0003824">
    <property type="term" value="F:catalytic activity"/>
    <property type="evidence" value="ECO:0007669"/>
    <property type="project" value="InterPro"/>
</dbReference>
<comment type="pathway">
    <text evidence="2 6">Glycan metabolism; osmoregulated periplasmic glucan (OPG) biosynthesis.</text>
</comment>
<sequence precursor="true">MFNDKKQSSSVFSRALIGATLCCAATLPVKTLAADAATKAATTNVAATQFAVSGKFNRDTVTDIARQLAKKPYKAPEAKLPESLEDLNYDQYRDIRFNPSSALWTNENVPFQLQMFHRGFYYKDPVEIAVIEDGQAKHLSYSSSMFKTGEVMKGPLPKEDIGFAGFRIHSPINRDDYFDELAVFQGASYLRSLGKNQSYGLSSRGLALKTADPEGEEFPVFRAYWIEKPVADSRSIVVYALLDSPSTTGAYRFTIRPGTNTVMDVEATLFPRVDLTKVGLAAGTSMFMFSSYDRDQVDDFRPRVHDSDGLLMLNGRGEHLWRPLLNHDKLNISSFLDNGPLGFGLMQRDRNFDHYQDLEAHYEKRPSLWVEPVGNWGKGMVKLIEIPSDSEIHDNIVAYWSPADVIPAKTEYSFAYRLVWGEWPTPAPSEGIVTATRNGRADISGPTPERLFVIDYEFPNALTTSGLNKPTAKVKNQGGKVKNIVVRENPKTGGYRVSFELDPEDADLVELRMDLQFDDNRKAESWMYQWSK</sequence>
<dbReference type="AlphaFoldDB" id="A0AAW7XJY2"/>
<dbReference type="PIRSF" id="PIRSF006281">
    <property type="entry name" value="MdoG"/>
    <property type="match status" value="1"/>
</dbReference>
<dbReference type="PANTHER" id="PTHR30504:SF2">
    <property type="entry name" value="GLUCANS BIOSYNTHESIS PROTEIN G"/>
    <property type="match status" value="1"/>
</dbReference>
<accession>A0AAW7XJY2</accession>
<evidence type="ECO:0000313" key="9">
    <source>
        <dbReference type="Proteomes" id="UP001169862"/>
    </source>
</evidence>
<dbReference type="InterPro" id="IPR007444">
    <property type="entry name" value="Glucan_biosyn_MdoG_C"/>
</dbReference>
<proteinExistence type="inferred from homology"/>
<dbReference type="RefSeq" id="WP_303549600.1">
    <property type="nucleotide sequence ID" value="NZ_JAUOPG010000004.1"/>
</dbReference>
<dbReference type="SUPFAM" id="SSF81296">
    <property type="entry name" value="E set domains"/>
    <property type="match status" value="1"/>
</dbReference>
<dbReference type="InterPro" id="IPR013783">
    <property type="entry name" value="Ig-like_fold"/>
</dbReference>
<dbReference type="EMBL" id="JAUOPG010000004">
    <property type="protein sequence ID" value="MDO6453369.1"/>
    <property type="molecule type" value="Genomic_DNA"/>
</dbReference>
<dbReference type="InterPro" id="IPR023704">
    <property type="entry name" value="MdoG_OpgG"/>
</dbReference>
<gene>
    <name evidence="6" type="primary">opgG</name>
    <name evidence="8" type="ORF">Q4490_07310</name>
</gene>
<dbReference type="GO" id="GO:0030288">
    <property type="term" value="C:outer membrane-bounded periplasmic space"/>
    <property type="evidence" value="ECO:0007669"/>
    <property type="project" value="TreeGrafter"/>
</dbReference>
<dbReference type="FunFam" id="2.70.98.10:FF:000001">
    <property type="entry name" value="Glucans biosynthesis protein G"/>
    <property type="match status" value="1"/>
</dbReference>
<keyword evidence="5 6" id="KW-0574">Periplasm</keyword>
<dbReference type="GO" id="GO:0051274">
    <property type="term" value="P:beta-glucan biosynthetic process"/>
    <property type="evidence" value="ECO:0007669"/>
    <property type="project" value="TreeGrafter"/>
</dbReference>
<comment type="function">
    <text evidence="6">Involved in the biosynthesis of osmoregulated periplasmic glucans (OPGs).</text>
</comment>
<dbReference type="GO" id="GO:0030246">
    <property type="term" value="F:carbohydrate binding"/>
    <property type="evidence" value="ECO:0007669"/>
    <property type="project" value="InterPro"/>
</dbReference>
<dbReference type="HAMAP" id="MF_01069">
    <property type="entry name" value="MdoG_OpgG"/>
    <property type="match status" value="1"/>
</dbReference>
<protein>
    <recommendedName>
        <fullName evidence="6">Glucans biosynthesis protein G</fullName>
    </recommendedName>
</protein>
<evidence type="ECO:0000256" key="6">
    <source>
        <dbReference type="HAMAP-Rule" id="MF_01069"/>
    </source>
</evidence>
<feature type="signal peptide" evidence="6">
    <location>
        <begin position="1"/>
        <end position="24"/>
    </location>
</feature>
<evidence type="ECO:0000256" key="2">
    <source>
        <dbReference type="ARBA" id="ARBA00005001"/>
    </source>
</evidence>
<dbReference type="Proteomes" id="UP001169862">
    <property type="component" value="Unassembled WGS sequence"/>
</dbReference>
<comment type="caution">
    <text evidence="8">The sequence shown here is derived from an EMBL/GenBank/DDBJ whole genome shotgun (WGS) entry which is preliminary data.</text>
</comment>
<dbReference type="InterPro" id="IPR014718">
    <property type="entry name" value="GH-type_carb-bd"/>
</dbReference>
<comment type="subcellular location">
    <subcellularLocation>
        <location evidence="1 6">Periplasm</location>
    </subcellularLocation>
</comment>
<comment type="similarity">
    <text evidence="3 6">Belongs to the OpgD/OpgG family.</text>
</comment>
<evidence type="ECO:0000256" key="1">
    <source>
        <dbReference type="ARBA" id="ARBA00004418"/>
    </source>
</evidence>
<evidence type="ECO:0000259" key="7">
    <source>
        <dbReference type="Pfam" id="PF04349"/>
    </source>
</evidence>
<evidence type="ECO:0000256" key="4">
    <source>
        <dbReference type="ARBA" id="ARBA00022729"/>
    </source>
</evidence>
<evidence type="ECO:0000256" key="3">
    <source>
        <dbReference type="ARBA" id="ARBA00009284"/>
    </source>
</evidence>
<reference evidence="8" key="1">
    <citation type="submission" date="2023-07" db="EMBL/GenBank/DDBJ databases">
        <title>Genome content predicts the carbon catabolic preferences of heterotrophic bacteria.</title>
        <authorList>
            <person name="Gralka M."/>
        </authorList>
    </citation>
    <scope>NUCLEOTIDE SEQUENCE</scope>
    <source>
        <strain evidence="8">I2M16</strain>
    </source>
</reference>
<dbReference type="SUPFAM" id="SSF74650">
    <property type="entry name" value="Galactose mutarotase-like"/>
    <property type="match status" value="1"/>
</dbReference>
<dbReference type="InterPro" id="IPR011013">
    <property type="entry name" value="Gal_mutarotase_sf_dom"/>
</dbReference>
<feature type="domain" description="Glucan biosynthesis periplasmic MdoG C-terminal" evidence="7">
    <location>
        <begin position="56"/>
        <end position="530"/>
    </location>
</feature>